<dbReference type="CDD" id="cd17919">
    <property type="entry name" value="DEXHc_Snf"/>
    <property type="match status" value="1"/>
</dbReference>
<dbReference type="InParanoid" id="E1Z730"/>
<dbReference type="InterPro" id="IPR000330">
    <property type="entry name" value="SNF2_N"/>
</dbReference>
<dbReference type="eggNOG" id="KOG0389">
    <property type="taxonomic scope" value="Eukaryota"/>
</dbReference>
<dbReference type="InterPro" id="IPR027417">
    <property type="entry name" value="P-loop_NTPase"/>
</dbReference>
<dbReference type="SUPFAM" id="SSF52540">
    <property type="entry name" value="P-loop containing nucleoside triphosphate hydrolases"/>
    <property type="match status" value="1"/>
</dbReference>
<keyword evidence="3" id="KW-1185">Reference proteome</keyword>
<protein>
    <recommendedName>
        <fullName evidence="1">Helicase ATP-binding domain-containing protein</fullName>
    </recommendedName>
</protein>
<organism evidence="3">
    <name type="scientific">Chlorella variabilis</name>
    <name type="common">Green alga</name>
    <dbReference type="NCBI Taxonomy" id="554065"/>
    <lineage>
        <taxon>Eukaryota</taxon>
        <taxon>Viridiplantae</taxon>
        <taxon>Chlorophyta</taxon>
        <taxon>core chlorophytes</taxon>
        <taxon>Trebouxiophyceae</taxon>
        <taxon>Chlorellales</taxon>
        <taxon>Chlorellaceae</taxon>
        <taxon>Chlorella clade</taxon>
        <taxon>Chlorella</taxon>
    </lineage>
</organism>
<dbReference type="GeneID" id="17357392"/>
<dbReference type="PANTHER" id="PTHR10799">
    <property type="entry name" value="SNF2/RAD54 HELICASE FAMILY"/>
    <property type="match status" value="1"/>
</dbReference>
<dbReference type="OrthoDB" id="1738433at2759"/>
<dbReference type="Gene3D" id="3.40.50.10810">
    <property type="entry name" value="Tandem AAA-ATPase domain"/>
    <property type="match status" value="1"/>
</dbReference>
<dbReference type="Proteomes" id="UP000008141">
    <property type="component" value="Unassembled WGS sequence"/>
</dbReference>
<reference evidence="2 3" key="1">
    <citation type="journal article" date="2010" name="Plant Cell">
        <title>The Chlorella variabilis NC64A genome reveals adaptation to photosymbiosis, coevolution with viruses, and cryptic sex.</title>
        <authorList>
            <person name="Blanc G."/>
            <person name="Duncan G."/>
            <person name="Agarkova I."/>
            <person name="Borodovsky M."/>
            <person name="Gurnon J."/>
            <person name="Kuo A."/>
            <person name="Lindquist E."/>
            <person name="Lucas S."/>
            <person name="Pangilinan J."/>
            <person name="Polle J."/>
            <person name="Salamov A."/>
            <person name="Terry A."/>
            <person name="Yamada T."/>
            <person name="Dunigan D.D."/>
            <person name="Grigoriev I.V."/>
            <person name="Claverie J.M."/>
            <person name="Van Etten J.L."/>
        </authorList>
    </citation>
    <scope>NUCLEOTIDE SEQUENCE [LARGE SCALE GENOMIC DNA]</scope>
    <source>
        <strain evidence="2 3">NC64A</strain>
    </source>
</reference>
<dbReference type="STRING" id="554065.E1Z730"/>
<gene>
    <name evidence="2" type="ORF">CHLNCDRAFT_17545</name>
</gene>
<dbReference type="InterPro" id="IPR038718">
    <property type="entry name" value="SNF2-like_sf"/>
</dbReference>
<evidence type="ECO:0000313" key="3">
    <source>
        <dbReference type="Proteomes" id="UP000008141"/>
    </source>
</evidence>
<dbReference type="PROSITE" id="PS51192">
    <property type="entry name" value="HELICASE_ATP_BIND_1"/>
    <property type="match status" value="1"/>
</dbReference>
<dbReference type="AlphaFoldDB" id="E1Z730"/>
<feature type="non-terminal residue" evidence="2">
    <location>
        <position position="1"/>
    </location>
</feature>
<dbReference type="KEGG" id="cvr:CHLNCDRAFT_17545"/>
<dbReference type="GO" id="GO:0005524">
    <property type="term" value="F:ATP binding"/>
    <property type="evidence" value="ECO:0007669"/>
    <property type="project" value="InterPro"/>
</dbReference>
<feature type="domain" description="Helicase ATP-binding" evidence="1">
    <location>
        <begin position="1"/>
        <end position="118"/>
    </location>
</feature>
<proteinExistence type="predicted"/>
<sequence>GPHLVVVPASLLENWQRELRRWCPGLKVVVYYGKHRAVVRKRLATLRWDRLDRGFLEKWRWSHLIMDEAHALKNRNASRTTRLRRVSNASRRRIMMTGTPLQNDLAELQNLLHFLLPSVFAA</sequence>
<accession>E1Z730</accession>
<evidence type="ECO:0000259" key="1">
    <source>
        <dbReference type="PROSITE" id="PS51192"/>
    </source>
</evidence>
<dbReference type="Pfam" id="PF00176">
    <property type="entry name" value="SNF2-rel_dom"/>
    <property type="match status" value="1"/>
</dbReference>
<feature type="non-terminal residue" evidence="2">
    <location>
        <position position="122"/>
    </location>
</feature>
<dbReference type="EMBL" id="GL433838">
    <property type="protein sequence ID" value="EFN58097.1"/>
    <property type="molecule type" value="Genomic_DNA"/>
</dbReference>
<dbReference type="InterPro" id="IPR014001">
    <property type="entry name" value="Helicase_ATP-bd"/>
</dbReference>
<name>E1Z730_CHLVA</name>
<dbReference type="RefSeq" id="XP_005850199.1">
    <property type="nucleotide sequence ID" value="XM_005850137.1"/>
</dbReference>
<evidence type="ECO:0000313" key="2">
    <source>
        <dbReference type="EMBL" id="EFN58097.1"/>
    </source>
</evidence>